<name>A0A1Y4DJK6_9BACT</name>
<dbReference type="Proteomes" id="UP000196368">
    <property type="component" value="Unassembled WGS sequence"/>
</dbReference>
<comment type="caution">
    <text evidence="1">The sequence shown here is derived from an EMBL/GenBank/DDBJ whole genome shotgun (WGS) entry which is preliminary data.</text>
</comment>
<dbReference type="RefSeq" id="WP_087288499.1">
    <property type="nucleotide sequence ID" value="NZ_NFJD01000003.1"/>
</dbReference>
<evidence type="ECO:0000313" key="2">
    <source>
        <dbReference type="Proteomes" id="UP000196368"/>
    </source>
</evidence>
<proteinExistence type="predicted"/>
<dbReference type="Gene3D" id="3.40.50.2300">
    <property type="match status" value="1"/>
</dbReference>
<dbReference type="AlphaFoldDB" id="A0A1Y4DJK6"/>
<protein>
    <submittedName>
        <fullName evidence="1">Uncharacterized protein</fullName>
    </submittedName>
</protein>
<dbReference type="OrthoDB" id="9789181at2"/>
<accession>A0A1Y4DJK6</accession>
<dbReference type="SUPFAM" id="SSF52172">
    <property type="entry name" value="CheY-like"/>
    <property type="match status" value="1"/>
</dbReference>
<evidence type="ECO:0000313" key="1">
    <source>
        <dbReference type="EMBL" id="OUO56510.1"/>
    </source>
</evidence>
<dbReference type="CDD" id="cd00156">
    <property type="entry name" value="REC"/>
    <property type="match status" value="1"/>
</dbReference>
<organism evidence="1 2">
    <name type="scientific">Candidatus Avelusimicrobium gallicola</name>
    <dbReference type="NCBI Taxonomy" id="2562704"/>
    <lineage>
        <taxon>Bacteria</taxon>
        <taxon>Pseudomonadati</taxon>
        <taxon>Elusimicrobiota</taxon>
        <taxon>Elusimicrobia</taxon>
        <taxon>Elusimicrobiales</taxon>
        <taxon>Elusimicrobiaceae</taxon>
        <taxon>Candidatus Avelusimicrobium</taxon>
    </lineage>
</organism>
<sequence>MRQLLLVSIILLTFLSPVYAQLKPTRGLIKALTSTPAAAPSKTVSKALPKAAATSWGIEGMRSTDEMEALYCPPAAVQESFRCSPQAVILDKYDQMFNYGAPLVSAVEIPSPERALYIKQARAALMAPFPDITPTDHLVHYYKLSSALVGQYQDLYQQIYQFHLYILKRLKFSLASSAPQWTPTEKQEFDAELTQVDTAVQDMLAHMGGLDPALERIMTDIQWSRELISNMPGQFVLQDIKRTEPFNLNQYCLFSAPGMSPRHAIRNDDLFFNPALARQTAEQFCSQLPANLKVAVLNDSPRYTGQYENWTQEGVFTNGLTVSTFLSVNDFLRVHRQQPFDIILTDYFIPGGGGNLLVKLLRSERDFTPVILHSYAGEGHNAWEITRPKESLQKEYNLGYDAFLPTNDDFFSSRGYLYILEGLRNFYAAQKLRPQRR</sequence>
<keyword evidence="2" id="KW-1185">Reference proteome</keyword>
<dbReference type="EMBL" id="NFJD01000003">
    <property type="protein sequence ID" value="OUO56510.1"/>
    <property type="molecule type" value="Genomic_DNA"/>
</dbReference>
<gene>
    <name evidence="1" type="ORF">B5F75_04765</name>
</gene>
<dbReference type="InterPro" id="IPR011006">
    <property type="entry name" value="CheY-like_superfamily"/>
</dbReference>
<reference evidence="2" key="1">
    <citation type="submission" date="2017-04" db="EMBL/GenBank/DDBJ databases">
        <title>Function of individual gut microbiota members based on whole genome sequencing of pure cultures obtained from chicken caecum.</title>
        <authorList>
            <person name="Medvecky M."/>
            <person name="Cejkova D."/>
            <person name="Polansky O."/>
            <person name="Karasova D."/>
            <person name="Kubasova T."/>
            <person name="Cizek A."/>
            <person name="Rychlik I."/>
        </authorList>
    </citation>
    <scope>NUCLEOTIDE SEQUENCE [LARGE SCALE GENOMIC DNA]</scope>
    <source>
        <strain evidence="2">An273</strain>
    </source>
</reference>